<proteinExistence type="predicted"/>
<protein>
    <submittedName>
        <fullName evidence="1">Uncharacterized protein</fullName>
    </submittedName>
</protein>
<reference evidence="1" key="1">
    <citation type="submission" date="2018-06" db="EMBL/GenBank/DDBJ databases">
        <authorList>
            <person name="Zhirakovskaya E."/>
        </authorList>
    </citation>
    <scope>NUCLEOTIDE SEQUENCE</scope>
</reference>
<sequence length="92" mass="10912">MKYGNIRHMLRTVFVSDFSLPEEMAINIYVDSLSSSGKLEEMKKELLEAFKDKTISWRDILVNDEYEVLDFETEEEAEGYIKRVLWEPIKMV</sequence>
<dbReference type="EMBL" id="UOFG01000089">
    <property type="protein sequence ID" value="VAW59639.1"/>
    <property type="molecule type" value="Genomic_DNA"/>
</dbReference>
<gene>
    <name evidence="1" type="ORF">MNBD_GAMMA11-2267</name>
</gene>
<accession>A0A3B0XDI3</accession>
<name>A0A3B0XDI3_9ZZZZ</name>
<evidence type="ECO:0000313" key="1">
    <source>
        <dbReference type="EMBL" id="VAW59639.1"/>
    </source>
</evidence>
<organism evidence="1">
    <name type="scientific">hydrothermal vent metagenome</name>
    <dbReference type="NCBI Taxonomy" id="652676"/>
    <lineage>
        <taxon>unclassified sequences</taxon>
        <taxon>metagenomes</taxon>
        <taxon>ecological metagenomes</taxon>
    </lineage>
</organism>
<dbReference type="AlphaFoldDB" id="A0A3B0XDI3"/>